<dbReference type="GO" id="GO:0005811">
    <property type="term" value="C:lipid droplet"/>
    <property type="evidence" value="ECO:0007669"/>
    <property type="project" value="InterPro"/>
</dbReference>
<dbReference type="Proteomes" id="UP001166286">
    <property type="component" value="Unassembled WGS sequence"/>
</dbReference>
<feature type="transmembrane region" description="Helical" evidence="1">
    <location>
        <begin position="171"/>
        <end position="191"/>
    </location>
</feature>
<keyword evidence="4" id="KW-1185">Reference proteome</keyword>
<evidence type="ECO:0000259" key="2">
    <source>
        <dbReference type="Pfam" id="PF13249"/>
    </source>
</evidence>
<dbReference type="Pfam" id="PF13249">
    <property type="entry name" value="SQHop_cyclase_N"/>
    <property type="match status" value="1"/>
</dbReference>
<dbReference type="PANTHER" id="PTHR11764:SF82">
    <property type="entry name" value="TERPENE CYCLASE_MUTASE FAMILY MEMBER"/>
    <property type="match status" value="1"/>
</dbReference>
<dbReference type="InterPro" id="IPR032697">
    <property type="entry name" value="SQ_cyclase_N"/>
</dbReference>
<evidence type="ECO:0000313" key="3">
    <source>
        <dbReference type="EMBL" id="KAK0509421.1"/>
    </source>
</evidence>
<keyword evidence="1" id="KW-1133">Transmembrane helix</keyword>
<feature type="domain" description="Squalene cyclase N-terminal" evidence="2">
    <location>
        <begin position="40"/>
        <end position="214"/>
    </location>
</feature>
<accession>A0AA39QX29</accession>
<evidence type="ECO:0000313" key="4">
    <source>
        <dbReference type="Proteomes" id="UP001166286"/>
    </source>
</evidence>
<dbReference type="Gene3D" id="1.50.10.20">
    <property type="match status" value="1"/>
</dbReference>
<evidence type="ECO:0000256" key="1">
    <source>
        <dbReference type="SAM" id="Phobius"/>
    </source>
</evidence>
<sequence>MKAYEDLVKVGDGVPEKLGADGEPLASAAHRALDLAVKYAYEAVKADGHWCGNSSDAPPMQRAWKYVITQGGVEKVRIFTRIYLATFGLFPWDSVPELPAELILMPAWAPINIYKLSSWARSTIVPLLIVSHHRPIFPLPNGQSMHNDYLDELWSSPSQKAVPYCKPLRELLWIDLVAFAFAFIDMVLSYLGGLRGFFLRKHALRQCYAWILEH</sequence>
<dbReference type="GO" id="GO:0016866">
    <property type="term" value="F:intramolecular transferase activity"/>
    <property type="evidence" value="ECO:0007669"/>
    <property type="project" value="InterPro"/>
</dbReference>
<dbReference type="SUPFAM" id="SSF48239">
    <property type="entry name" value="Terpenoid cyclases/Protein prenyltransferases"/>
    <property type="match status" value="1"/>
</dbReference>
<protein>
    <recommendedName>
        <fullName evidence="2">Squalene cyclase N-terminal domain-containing protein</fullName>
    </recommendedName>
</protein>
<keyword evidence="1" id="KW-0472">Membrane</keyword>
<proteinExistence type="predicted"/>
<gene>
    <name evidence="3" type="ORF">JMJ35_007815</name>
</gene>
<dbReference type="GO" id="GO:0016104">
    <property type="term" value="P:triterpenoid biosynthetic process"/>
    <property type="evidence" value="ECO:0007669"/>
    <property type="project" value="InterPro"/>
</dbReference>
<dbReference type="PANTHER" id="PTHR11764">
    <property type="entry name" value="TERPENE CYCLASE/MUTASE FAMILY MEMBER"/>
    <property type="match status" value="1"/>
</dbReference>
<dbReference type="AlphaFoldDB" id="A0AA39QX29"/>
<dbReference type="EMBL" id="JAFEKC020000018">
    <property type="protein sequence ID" value="KAK0509421.1"/>
    <property type="molecule type" value="Genomic_DNA"/>
</dbReference>
<reference evidence="3" key="1">
    <citation type="submission" date="2023-03" db="EMBL/GenBank/DDBJ databases">
        <title>Complete genome of Cladonia borealis.</title>
        <authorList>
            <person name="Park H."/>
        </authorList>
    </citation>
    <scope>NUCLEOTIDE SEQUENCE</scope>
    <source>
        <strain evidence="3">ANT050790</strain>
    </source>
</reference>
<dbReference type="InterPro" id="IPR018333">
    <property type="entry name" value="Squalene_cyclase"/>
</dbReference>
<dbReference type="InterPro" id="IPR008930">
    <property type="entry name" value="Terpenoid_cyclase/PrenylTrfase"/>
</dbReference>
<name>A0AA39QX29_9LECA</name>
<keyword evidence="1" id="KW-0812">Transmembrane</keyword>
<organism evidence="3 4">
    <name type="scientific">Cladonia borealis</name>
    <dbReference type="NCBI Taxonomy" id="184061"/>
    <lineage>
        <taxon>Eukaryota</taxon>
        <taxon>Fungi</taxon>
        <taxon>Dikarya</taxon>
        <taxon>Ascomycota</taxon>
        <taxon>Pezizomycotina</taxon>
        <taxon>Lecanoromycetes</taxon>
        <taxon>OSLEUM clade</taxon>
        <taxon>Lecanoromycetidae</taxon>
        <taxon>Lecanorales</taxon>
        <taxon>Lecanorineae</taxon>
        <taxon>Cladoniaceae</taxon>
        <taxon>Cladonia</taxon>
    </lineage>
</organism>
<comment type="caution">
    <text evidence="3">The sequence shown here is derived from an EMBL/GenBank/DDBJ whole genome shotgun (WGS) entry which is preliminary data.</text>
</comment>